<proteinExistence type="predicted"/>
<gene>
    <name evidence="5" type="ORF">ALECFALPRED_008270</name>
</gene>
<protein>
    <recommendedName>
        <fullName evidence="4">RRM domain-containing protein</fullName>
    </recommendedName>
</protein>
<dbReference type="InterPro" id="IPR012677">
    <property type="entry name" value="Nucleotide-bd_a/b_plait_sf"/>
</dbReference>
<dbReference type="InterPro" id="IPR025715">
    <property type="entry name" value="FoP_C"/>
</dbReference>
<reference evidence="5" key="1">
    <citation type="submission" date="2021-03" db="EMBL/GenBank/DDBJ databases">
        <authorList>
            <person name="Tagirdzhanova G."/>
        </authorList>
    </citation>
    <scope>NUCLEOTIDE SEQUENCE</scope>
</reference>
<evidence type="ECO:0000313" key="5">
    <source>
        <dbReference type="EMBL" id="CAF9939721.1"/>
    </source>
</evidence>
<dbReference type="PROSITE" id="PS50102">
    <property type="entry name" value="RRM"/>
    <property type="match status" value="1"/>
</dbReference>
<dbReference type="OrthoDB" id="346839at2759"/>
<keyword evidence="1 2" id="KW-0694">RNA-binding</keyword>
<feature type="domain" description="RRM" evidence="4">
    <location>
        <begin position="315"/>
        <end position="378"/>
    </location>
</feature>
<organism evidence="5 6">
    <name type="scientific">Alectoria fallacina</name>
    <dbReference type="NCBI Taxonomy" id="1903189"/>
    <lineage>
        <taxon>Eukaryota</taxon>
        <taxon>Fungi</taxon>
        <taxon>Dikarya</taxon>
        <taxon>Ascomycota</taxon>
        <taxon>Pezizomycotina</taxon>
        <taxon>Lecanoromycetes</taxon>
        <taxon>OSLEUM clade</taxon>
        <taxon>Lecanoromycetidae</taxon>
        <taxon>Lecanorales</taxon>
        <taxon>Lecanorineae</taxon>
        <taxon>Parmeliaceae</taxon>
        <taxon>Alectoria</taxon>
    </lineage>
</organism>
<evidence type="ECO:0000259" key="4">
    <source>
        <dbReference type="PROSITE" id="PS50102"/>
    </source>
</evidence>
<dbReference type="Pfam" id="PF00076">
    <property type="entry name" value="RRM_1"/>
    <property type="match status" value="1"/>
</dbReference>
<dbReference type="PANTHER" id="PTHR19965">
    <property type="entry name" value="RNA AND EXPORT FACTOR BINDING PROTEIN"/>
    <property type="match status" value="1"/>
</dbReference>
<evidence type="ECO:0000256" key="1">
    <source>
        <dbReference type="ARBA" id="ARBA00022884"/>
    </source>
</evidence>
<evidence type="ECO:0000256" key="3">
    <source>
        <dbReference type="SAM" id="MobiDB-lite"/>
    </source>
</evidence>
<dbReference type="Proteomes" id="UP000664203">
    <property type="component" value="Unassembled WGS sequence"/>
</dbReference>
<keyword evidence="6" id="KW-1185">Reference proteome</keyword>
<dbReference type="SUPFAM" id="SSF54928">
    <property type="entry name" value="RNA-binding domain, RBD"/>
    <property type="match status" value="1"/>
</dbReference>
<dbReference type="InterPro" id="IPR000504">
    <property type="entry name" value="RRM_dom"/>
</dbReference>
<dbReference type="InterPro" id="IPR035979">
    <property type="entry name" value="RBD_domain_sf"/>
</dbReference>
<dbReference type="SMART" id="SM01218">
    <property type="entry name" value="FoP_duplication"/>
    <property type="match status" value="1"/>
</dbReference>
<dbReference type="PANTHER" id="PTHR19965:SF35">
    <property type="entry name" value="RNA ANNEALING PROTEIN YRA1"/>
    <property type="match status" value="1"/>
</dbReference>
<dbReference type="Pfam" id="PF13865">
    <property type="entry name" value="FoP_duplication"/>
    <property type="match status" value="1"/>
</dbReference>
<dbReference type="EMBL" id="CAJPDR010000564">
    <property type="protein sequence ID" value="CAF9939721.1"/>
    <property type="molecule type" value="Genomic_DNA"/>
</dbReference>
<dbReference type="InterPro" id="IPR051229">
    <property type="entry name" value="ALYREF_mRNA_export"/>
</dbReference>
<dbReference type="GO" id="GO:0005634">
    <property type="term" value="C:nucleus"/>
    <property type="evidence" value="ECO:0007669"/>
    <property type="project" value="TreeGrafter"/>
</dbReference>
<comment type="caution">
    <text evidence="5">The sequence shown here is derived from an EMBL/GenBank/DDBJ whole genome shotgun (WGS) entry which is preliminary data.</text>
</comment>
<dbReference type="GO" id="GO:0003729">
    <property type="term" value="F:mRNA binding"/>
    <property type="evidence" value="ECO:0007669"/>
    <property type="project" value="TreeGrafter"/>
</dbReference>
<evidence type="ECO:0000256" key="2">
    <source>
        <dbReference type="PROSITE-ProRule" id="PRU00176"/>
    </source>
</evidence>
<sequence length="517" mass="55848">MSGKLDQSLDEILSTRRKTAGRRGRAGRRVGNGTKVATATPAGGIQKNTRSAKTAPEKGAVPSGPAAGGGESKIIVSNLPSDVNEFQIKLALPWSMTQSDEKSSSHQGLAPNIAAMYALSGTQTTPAPWQKTVKRDDVVIGEVNVENVHSCTMYDSYRFEHQRAKQQEQNSPWNLKAYRTRDYNLLETADTFLWPKKPFGLRFSSHTLFSPDSLHKLPRSWKRGRLLESCPQSRDYMRYPDSTQKAFNAAGGVARGDDLSQRIQQESLRSCLQISDGDFYKDQTRGPTYPRPDQGSDLDPVDWFWLSLDIFSLGSLAEYFGKSVGHVKKAMLTYGPNGVSRGIATIVFSKSGSASDALIQLNGMLVDKRPMKVKLTRPASLLDHLLTSIKIEVVLDASKAVAVPAKGLGDRVTQGKNQPKSAAAKPVTNGTATRGGRAGGRGARRGRNAGRPKAKTADELDAEMVDYFDANAANGTSATTDAAGTVNGAAAPATNGEEIGMDEISIVNEADFMHTKE</sequence>
<name>A0A8H3PEV9_9LECA</name>
<dbReference type="Gene3D" id="3.30.70.330">
    <property type="match status" value="1"/>
</dbReference>
<accession>A0A8H3PEV9</accession>
<feature type="compositionally biased region" description="Basic residues" evidence="3">
    <location>
        <begin position="15"/>
        <end position="28"/>
    </location>
</feature>
<feature type="compositionally biased region" description="Basic residues" evidence="3">
    <location>
        <begin position="442"/>
        <end position="454"/>
    </location>
</feature>
<evidence type="ECO:0000313" key="6">
    <source>
        <dbReference type="Proteomes" id="UP000664203"/>
    </source>
</evidence>
<dbReference type="AlphaFoldDB" id="A0A8H3PEV9"/>
<feature type="region of interest" description="Disordered" evidence="3">
    <location>
        <begin position="409"/>
        <end position="458"/>
    </location>
</feature>
<feature type="region of interest" description="Disordered" evidence="3">
    <location>
        <begin position="15"/>
        <end position="72"/>
    </location>
</feature>